<protein>
    <recommendedName>
        <fullName evidence="6 7">Peptidyl-tRNA hydrolase</fullName>
        <shortName evidence="7">Pth</shortName>
        <ecNumber evidence="1 7">3.1.1.29</ecNumber>
    </recommendedName>
</protein>
<feature type="site" description="Stabilizes the basic form of H active site to accept a proton" evidence="7">
    <location>
        <position position="91"/>
    </location>
</feature>
<feature type="region of interest" description="Disordered" evidence="10">
    <location>
        <begin position="187"/>
        <end position="254"/>
    </location>
</feature>
<organism evidence="11 12">
    <name type="scientific">Rhodobium gokarnense</name>
    <dbReference type="NCBI Taxonomy" id="364296"/>
    <lineage>
        <taxon>Bacteria</taxon>
        <taxon>Pseudomonadati</taxon>
        <taxon>Pseudomonadota</taxon>
        <taxon>Alphaproteobacteria</taxon>
        <taxon>Hyphomicrobiales</taxon>
        <taxon>Rhodobiaceae</taxon>
        <taxon>Rhodobium</taxon>
    </lineage>
</organism>
<dbReference type="PANTHER" id="PTHR17224">
    <property type="entry name" value="PEPTIDYL-TRNA HYDROLASE"/>
    <property type="match status" value="1"/>
</dbReference>
<dbReference type="EMBL" id="JAOQNS010000001">
    <property type="protein sequence ID" value="MCW2305734.1"/>
    <property type="molecule type" value="Genomic_DNA"/>
</dbReference>
<evidence type="ECO:0000313" key="11">
    <source>
        <dbReference type="EMBL" id="MCW2305734.1"/>
    </source>
</evidence>
<feature type="binding site" evidence="7">
    <location>
        <position position="14"/>
    </location>
    <ligand>
        <name>tRNA</name>
        <dbReference type="ChEBI" id="CHEBI:17843"/>
    </ligand>
</feature>
<evidence type="ECO:0000256" key="1">
    <source>
        <dbReference type="ARBA" id="ARBA00013260"/>
    </source>
</evidence>
<dbReference type="RefSeq" id="WP_264599421.1">
    <property type="nucleotide sequence ID" value="NZ_JAOQNS010000001.1"/>
</dbReference>
<dbReference type="EC" id="3.1.1.29" evidence="1 7"/>
<accession>A0ABT3H5S8</accession>
<evidence type="ECO:0000256" key="8">
    <source>
        <dbReference type="RuleBase" id="RU000673"/>
    </source>
</evidence>
<dbReference type="InterPro" id="IPR036416">
    <property type="entry name" value="Pept_tRNA_hydro_sf"/>
</dbReference>
<proteinExistence type="inferred from homology"/>
<feature type="site" description="Discriminates between blocked and unblocked aminoacyl-tRNA" evidence="7">
    <location>
        <position position="9"/>
    </location>
</feature>
<comment type="catalytic activity">
    <reaction evidence="7 8">
        <text>an N-acyl-L-alpha-aminoacyl-tRNA + H2O = an N-acyl-L-amino acid + a tRNA + H(+)</text>
        <dbReference type="Rhea" id="RHEA:54448"/>
        <dbReference type="Rhea" id="RHEA-COMP:10123"/>
        <dbReference type="Rhea" id="RHEA-COMP:13883"/>
        <dbReference type="ChEBI" id="CHEBI:15377"/>
        <dbReference type="ChEBI" id="CHEBI:15378"/>
        <dbReference type="ChEBI" id="CHEBI:59874"/>
        <dbReference type="ChEBI" id="CHEBI:78442"/>
        <dbReference type="ChEBI" id="CHEBI:138191"/>
        <dbReference type="EC" id="3.1.1.29"/>
    </reaction>
</comment>
<dbReference type="PROSITE" id="PS01195">
    <property type="entry name" value="PEPT_TRNA_HYDROL_1"/>
    <property type="match status" value="1"/>
</dbReference>
<dbReference type="Pfam" id="PF01195">
    <property type="entry name" value="Pept_tRNA_hydro"/>
    <property type="match status" value="1"/>
</dbReference>
<dbReference type="InterPro" id="IPR001328">
    <property type="entry name" value="Pept_tRNA_hydro"/>
</dbReference>
<comment type="caution">
    <text evidence="11">The sequence shown here is derived from an EMBL/GenBank/DDBJ whole genome shotgun (WGS) entry which is preliminary data.</text>
</comment>
<evidence type="ECO:0000256" key="9">
    <source>
        <dbReference type="RuleBase" id="RU004320"/>
    </source>
</evidence>
<keyword evidence="2 7" id="KW-0820">tRNA-binding</keyword>
<evidence type="ECO:0000256" key="7">
    <source>
        <dbReference type="HAMAP-Rule" id="MF_00083"/>
    </source>
</evidence>
<feature type="binding site" evidence="7">
    <location>
        <position position="112"/>
    </location>
    <ligand>
        <name>tRNA</name>
        <dbReference type="ChEBI" id="CHEBI:17843"/>
    </ligand>
</feature>
<comment type="function">
    <text evidence="7">Hydrolyzes ribosome-free peptidyl-tRNAs (with 1 or more amino acids incorporated), which drop off the ribosome during protein synthesis, or as a result of ribosome stalling.</text>
</comment>
<dbReference type="InterPro" id="IPR018171">
    <property type="entry name" value="Pept_tRNA_hydro_CS"/>
</dbReference>
<comment type="similarity">
    <text evidence="5 7 9">Belongs to the PTH family.</text>
</comment>
<comment type="function">
    <text evidence="7">Catalyzes the release of premature peptidyl moieties from peptidyl-tRNA molecules trapped in stalled 50S ribosomal subunits, and thus maintains levels of free tRNAs and 50S ribosomes.</text>
</comment>
<dbReference type="GO" id="GO:0004045">
    <property type="term" value="F:peptidyl-tRNA hydrolase activity"/>
    <property type="evidence" value="ECO:0007669"/>
    <property type="project" value="UniProtKB-EC"/>
</dbReference>
<comment type="subunit">
    <text evidence="7">Monomer.</text>
</comment>
<dbReference type="Gene3D" id="3.40.50.1470">
    <property type="entry name" value="Peptidyl-tRNA hydrolase"/>
    <property type="match status" value="1"/>
</dbReference>
<keyword evidence="4 7" id="KW-0694">RNA-binding</keyword>
<evidence type="ECO:0000256" key="10">
    <source>
        <dbReference type="SAM" id="MobiDB-lite"/>
    </source>
</evidence>
<evidence type="ECO:0000256" key="3">
    <source>
        <dbReference type="ARBA" id="ARBA00022801"/>
    </source>
</evidence>
<keyword evidence="7" id="KW-0963">Cytoplasm</keyword>
<evidence type="ECO:0000313" key="12">
    <source>
        <dbReference type="Proteomes" id="UP001209755"/>
    </source>
</evidence>
<dbReference type="CDD" id="cd00462">
    <property type="entry name" value="PTH"/>
    <property type="match status" value="1"/>
</dbReference>
<sequence>MFILVGLGNPGSDYADNRHNIGFMAVDAVHRRHGFSPWRRKFQAEVADGHLGSEKVLLVKPMTYMNESGRAVGEVVRFYKLQPEDVVVVHDELDLPPAKTRMKTGGGHGGHNGLRSITSQIGDRYRRLRLGIGHPGRKELVHSYVLKDFAKADLDWLEPLLDAIADNAPLLATGADSAFANKLHLALGGSPTGPKKPAKGKKAAKKGDQPEAKDDKEKSADAAPEKPADAAKPAEPQKRGALAEGLARLFGKHD</sequence>
<evidence type="ECO:0000256" key="2">
    <source>
        <dbReference type="ARBA" id="ARBA00022555"/>
    </source>
</evidence>
<feature type="binding site" evidence="7">
    <location>
        <position position="66"/>
    </location>
    <ligand>
        <name>tRNA</name>
        <dbReference type="ChEBI" id="CHEBI:17843"/>
    </ligand>
</feature>
<evidence type="ECO:0000256" key="6">
    <source>
        <dbReference type="ARBA" id="ARBA00050038"/>
    </source>
</evidence>
<keyword evidence="3 7" id="KW-0378">Hydrolase</keyword>
<evidence type="ECO:0000256" key="5">
    <source>
        <dbReference type="ARBA" id="ARBA00038063"/>
    </source>
</evidence>
<dbReference type="SUPFAM" id="SSF53178">
    <property type="entry name" value="Peptidyl-tRNA hydrolase-like"/>
    <property type="match status" value="1"/>
</dbReference>
<dbReference type="PROSITE" id="PS01196">
    <property type="entry name" value="PEPT_TRNA_HYDROL_2"/>
    <property type="match status" value="1"/>
</dbReference>
<reference evidence="12" key="1">
    <citation type="submission" date="2023-07" db="EMBL/GenBank/DDBJ databases">
        <title>Genome sequencing of Purple Non-Sulfur Bacteria from various extreme environments.</title>
        <authorList>
            <person name="Mayer M."/>
        </authorList>
    </citation>
    <scope>NUCLEOTIDE SEQUENCE [LARGE SCALE GENOMIC DNA]</scope>
    <source>
        <strain evidence="12">DSM 17935</strain>
    </source>
</reference>
<dbReference type="Proteomes" id="UP001209755">
    <property type="component" value="Unassembled WGS sequence"/>
</dbReference>
<evidence type="ECO:0000256" key="4">
    <source>
        <dbReference type="ARBA" id="ARBA00022884"/>
    </source>
</evidence>
<dbReference type="PANTHER" id="PTHR17224:SF1">
    <property type="entry name" value="PEPTIDYL-TRNA HYDROLASE"/>
    <property type="match status" value="1"/>
</dbReference>
<comment type="subcellular location">
    <subcellularLocation>
        <location evidence="7">Cytoplasm</location>
    </subcellularLocation>
</comment>
<keyword evidence="12" id="KW-1185">Reference proteome</keyword>
<feature type="active site" description="Proton acceptor" evidence="7">
    <location>
        <position position="19"/>
    </location>
</feature>
<dbReference type="NCBIfam" id="TIGR00447">
    <property type="entry name" value="pth"/>
    <property type="match status" value="1"/>
</dbReference>
<feature type="compositionally biased region" description="Basic and acidic residues" evidence="10">
    <location>
        <begin position="205"/>
        <end position="229"/>
    </location>
</feature>
<name>A0ABT3H5S8_9HYPH</name>
<gene>
    <name evidence="7" type="primary">pth</name>
    <name evidence="11" type="ORF">M2319_000050</name>
</gene>
<feature type="binding site" evidence="7">
    <location>
        <position position="64"/>
    </location>
    <ligand>
        <name>tRNA</name>
        <dbReference type="ChEBI" id="CHEBI:17843"/>
    </ligand>
</feature>
<dbReference type="HAMAP" id="MF_00083">
    <property type="entry name" value="Pept_tRNA_hydro_bact"/>
    <property type="match status" value="1"/>
</dbReference>